<dbReference type="InterPro" id="IPR056413">
    <property type="entry name" value="TPR_CcmH_CycH"/>
</dbReference>
<dbReference type="Pfam" id="PF23892">
    <property type="entry name" value="Ig_CycH"/>
    <property type="match status" value="1"/>
</dbReference>
<evidence type="ECO:0000313" key="8">
    <source>
        <dbReference type="EMBL" id="SON50166.1"/>
    </source>
</evidence>
<dbReference type="PANTHER" id="PTHR47870:SF1">
    <property type="entry name" value="CYTOCHROME C-TYPE BIOGENESIS PROTEIN CCMH"/>
    <property type="match status" value="1"/>
</dbReference>
<organism evidence="8 9">
    <name type="scientific">Vibrio tapetis subsp. tapetis</name>
    <dbReference type="NCBI Taxonomy" id="1671868"/>
    <lineage>
        <taxon>Bacteria</taxon>
        <taxon>Pseudomonadati</taxon>
        <taxon>Pseudomonadota</taxon>
        <taxon>Gammaproteobacteria</taxon>
        <taxon>Vibrionales</taxon>
        <taxon>Vibrionaceae</taxon>
        <taxon>Vibrio</taxon>
    </lineage>
</organism>
<gene>
    <name evidence="8" type="ORF">VTAP4600_A2187</name>
</gene>
<dbReference type="InterPro" id="IPR056412">
    <property type="entry name" value="Ig_CycH"/>
</dbReference>
<evidence type="ECO:0000256" key="3">
    <source>
        <dbReference type="ARBA" id="ARBA00022748"/>
    </source>
</evidence>
<proteinExistence type="predicted"/>
<comment type="subcellular location">
    <subcellularLocation>
        <location evidence="1">Cell envelope</location>
    </subcellularLocation>
</comment>
<keyword evidence="9" id="KW-1185">Reference proteome</keyword>
<evidence type="ECO:0000256" key="5">
    <source>
        <dbReference type="PROSITE-ProRule" id="PRU00339"/>
    </source>
</evidence>
<sequence length="405" mass="45228">MMMFWIATLALVVLSSVFILWPLLVKKDVDDEARRDELNKAFYKDRLAELEEETDEGLVDDQQELVSDLKQTLLDDIPNQKVNTETQVSMPLVVGASIVFMAVLSYGTYFKYGASNDVESWQQVSNNLPELTKKLMSPGNEPLADDEMDDLTLALRTRLHHQPEDSTGWLLLGRIALANRDITTAIGSMKKAYRLEPEDTDIQLGYAQALMLSSDESDLNNARAILAGLIKEDYVDLRVFSLLAFDAFEQQDYPAAVQYWSMMQKMIGPEDSRYTMLQRSIENARLKMGDAQQVSGKSVAVTISLSPEVQANSNAALIVSAHRADGSPMPVAAARYPLGSFPRTVVIDDRNSMIEGQNLSDLPDFLIRARIDTDGNVSTRDGDWYGESPVIKLGEQVALTIDKRY</sequence>
<feature type="repeat" description="TPR" evidence="5">
    <location>
        <begin position="166"/>
        <end position="199"/>
    </location>
</feature>
<dbReference type="InterPro" id="IPR019734">
    <property type="entry name" value="TPR_rpt"/>
</dbReference>
<dbReference type="KEGG" id="vta:A2187"/>
<dbReference type="PANTHER" id="PTHR47870">
    <property type="entry name" value="CYTOCHROME C-TYPE BIOGENESIS PROTEIN CCMH"/>
    <property type="match status" value="1"/>
</dbReference>
<evidence type="ECO:0000256" key="2">
    <source>
        <dbReference type="ARBA" id="ARBA00022737"/>
    </source>
</evidence>
<dbReference type="OrthoDB" id="9776053at2"/>
<dbReference type="GO" id="GO:0016829">
    <property type="term" value="F:lyase activity"/>
    <property type="evidence" value="ECO:0007669"/>
    <property type="project" value="UniProtKB-KW"/>
</dbReference>
<dbReference type="Pfam" id="PF23914">
    <property type="entry name" value="TPR_CcmH_CycH"/>
    <property type="match status" value="1"/>
</dbReference>
<protein>
    <submittedName>
        <fullName evidence="8">Putative Cytochrome c heme lyase subunit CcmH</fullName>
    </submittedName>
</protein>
<keyword evidence="3" id="KW-0201">Cytochrome c-type biogenesis</keyword>
<dbReference type="InterPro" id="IPR051263">
    <property type="entry name" value="C-type_cytochrome_biogenesis"/>
</dbReference>
<dbReference type="InterPro" id="IPR017560">
    <property type="entry name" value="Cyt_c_biogenesis_CcmI"/>
</dbReference>
<dbReference type="Gene3D" id="1.25.40.10">
    <property type="entry name" value="Tetratricopeptide repeat domain"/>
    <property type="match status" value="1"/>
</dbReference>
<dbReference type="GO" id="GO:0030313">
    <property type="term" value="C:cell envelope"/>
    <property type="evidence" value="ECO:0007669"/>
    <property type="project" value="UniProtKB-SubCell"/>
</dbReference>
<dbReference type="GO" id="GO:0017004">
    <property type="term" value="P:cytochrome complex assembly"/>
    <property type="evidence" value="ECO:0007669"/>
    <property type="project" value="UniProtKB-KW"/>
</dbReference>
<evidence type="ECO:0000259" key="7">
    <source>
        <dbReference type="Pfam" id="PF23914"/>
    </source>
</evidence>
<dbReference type="NCBIfam" id="TIGR03142">
    <property type="entry name" value="cytochro_ccmI"/>
    <property type="match status" value="1"/>
</dbReference>
<dbReference type="GO" id="GO:0005886">
    <property type="term" value="C:plasma membrane"/>
    <property type="evidence" value="ECO:0007669"/>
    <property type="project" value="TreeGrafter"/>
</dbReference>
<keyword evidence="8" id="KW-0456">Lyase</keyword>
<keyword evidence="2" id="KW-0677">Repeat</keyword>
<dbReference type="RefSeq" id="WP_102522702.1">
    <property type="nucleotide sequence ID" value="NZ_LT960611.1"/>
</dbReference>
<evidence type="ECO:0000256" key="4">
    <source>
        <dbReference type="ARBA" id="ARBA00022803"/>
    </source>
</evidence>
<reference evidence="8 9" key="1">
    <citation type="submission" date="2017-10" db="EMBL/GenBank/DDBJ databases">
        <authorList>
            <person name="Banno H."/>
            <person name="Chua N.-H."/>
        </authorList>
    </citation>
    <scope>NUCLEOTIDE SEQUENCE [LARGE SCALE GENOMIC DNA]</scope>
    <source>
        <strain evidence="8">Vibrio tapetis CECT4600</strain>
    </source>
</reference>
<evidence type="ECO:0000256" key="1">
    <source>
        <dbReference type="ARBA" id="ARBA00004196"/>
    </source>
</evidence>
<evidence type="ECO:0000313" key="9">
    <source>
        <dbReference type="Proteomes" id="UP000235828"/>
    </source>
</evidence>
<name>A0A2N8ZE36_9VIBR</name>
<dbReference type="SUPFAM" id="SSF48452">
    <property type="entry name" value="TPR-like"/>
    <property type="match status" value="1"/>
</dbReference>
<dbReference type="EMBL" id="LT960611">
    <property type="protein sequence ID" value="SON50166.1"/>
    <property type="molecule type" value="Genomic_DNA"/>
</dbReference>
<feature type="domain" description="Cytochrome c-type biogenesis protein H TPR" evidence="7">
    <location>
        <begin position="118"/>
        <end position="274"/>
    </location>
</feature>
<dbReference type="AlphaFoldDB" id="A0A2N8ZE36"/>
<dbReference type="InterPro" id="IPR011990">
    <property type="entry name" value="TPR-like_helical_dom_sf"/>
</dbReference>
<evidence type="ECO:0000259" key="6">
    <source>
        <dbReference type="Pfam" id="PF23892"/>
    </source>
</evidence>
<accession>A0A2N8ZE36</accession>
<feature type="domain" description="Cytochrome c-type biogenesis protein H Ig-like" evidence="6">
    <location>
        <begin position="299"/>
        <end position="402"/>
    </location>
</feature>
<keyword evidence="4 5" id="KW-0802">TPR repeat</keyword>
<dbReference type="Proteomes" id="UP000235828">
    <property type="component" value="Chromosome A"/>
</dbReference>
<dbReference type="PROSITE" id="PS50005">
    <property type="entry name" value="TPR"/>
    <property type="match status" value="1"/>
</dbReference>